<reference evidence="3" key="1">
    <citation type="journal article" date="2019" name="Int. J. Syst. Evol. Microbiol.">
        <title>The Global Catalogue of Microorganisms (GCM) 10K type strain sequencing project: providing services to taxonomists for standard genome sequencing and annotation.</title>
        <authorList>
            <consortium name="The Broad Institute Genomics Platform"/>
            <consortium name="The Broad Institute Genome Sequencing Center for Infectious Disease"/>
            <person name="Wu L."/>
            <person name="Ma J."/>
        </authorList>
    </citation>
    <scope>NUCLEOTIDE SEQUENCE [LARGE SCALE GENOMIC DNA]</scope>
    <source>
        <strain evidence="3">CCUG 55074</strain>
    </source>
</reference>
<feature type="compositionally biased region" description="Basic and acidic residues" evidence="1">
    <location>
        <begin position="210"/>
        <end position="253"/>
    </location>
</feature>
<evidence type="ECO:0000313" key="3">
    <source>
        <dbReference type="Proteomes" id="UP001597216"/>
    </source>
</evidence>
<feature type="region of interest" description="Disordered" evidence="1">
    <location>
        <begin position="210"/>
        <end position="352"/>
    </location>
</feature>
<evidence type="ECO:0000313" key="2">
    <source>
        <dbReference type="EMBL" id="MFD1189708.1"/>
    </source>
</evidence>
<evidence type="ECO:0008006" key="4">
    <source>
        <dbReference type="Google" id="ProtNLM"/>
    </source>
</evidence>
<keyword evidence="3" id="KW-1185">Reference proteome</keyword>
<dbReference type="RefSeq" id="WP_377352624.1">
    <property type="nucleotide sequence ID" value="NZ_JBHTLQ010000006.1"/>
</dbReference>
<proteinExistence type="predicted"/>
<organism evidence="2 3">
    <name type="scientific">Phenylobacterium conjunctum</name>
    <dbReference type="NCBI Taxonomy" id="1298959"/>
    <lineage>
        <taxon>Bacteria</taxon>
        <taxon>Pseudomonadati</taxon>
        <taxon>Pseudomonadota</taxon>
        <taxon>Alphaproteobacteria</taxon>
        <taxon>Caulobacterales</taxon>
        <taxon>Caulobacteraceae</taxon>
        <taxon>Phenylobacterium</taxon>
    </lineage>
</organism>
<accession>A0ABW3SYF8</accession>
<protein>
    <recommendedName>
        <fullName evidence="4">Colicin import membrane protein</fullName>
    </recommendedName>
</protein>
<feature type="compositionally biased region" description="Basic and acidic residues" evidence="1">
    <location>
        <begin position="269"/>
        <end position="346"/>
    </location>
</feature>
<comment type="caution">
    <text evidence="2">The sequence shown here is derived from an EMBL/GenBank/DDBJ whole genome shotgun (WGS) entry which is preliminary data.</text>
</comment>
<feature type="compositionally biased region" description="Low complexity" evidence="1">
    <location>
        <begin position="254"/>
        <end position="268"/>
    </location>
</feature>
<dbReference type="EMBL" id="JBHTLQ010000006">
    <property type="protein sequence ID" value="MFD1189708.1"/>
    <property type="molecule type" value="Genomic_DNA"/>
</dbReference>
<gene>
    <name evidence="2" type="ORF">ACFQ27_03880</name>
</gene>
<sequence>MNAPTATLTPEAEVTAGDLAVLNEKTKIALLTDEKAFEDLLDKIRTEVRSHVPDLTTDKGRKAIASLAHKVTKTKTALDEAGKSLTEDLRKQVKTVDDSRRKIREKLDELRDEARKPLTDWEEAEEARQERVKVALSRLDSLTAIQVDDDSDVVALRLEEAEAFSIDPEEFRETAEIAQASKARVVENLTAYHAKLLREEADRAELARLRREQEEREKAEAARREQERQEREEAERRQREEAEAAERQRRQEEAAAQAKAEAEAAAQRAAEEAARKAREQAEAQARQEQEERERKHREELAEAQRRAEAAEAARKAEAEAQARREQEEKAKADAEAEAQRKREADRKHRGSVMGAAKEALMTHAGITEEAAKAAVLAIAAGEIPNVSIRF</sequence>
<dbReference type="Proteomes" id="UP001597216">
    <property type="component" value="Unassembled WGS sequence"/>
</dbReference>
<evidence type="ECO:0000256" key="1">
    <source>
        <dbReference type="SAM" id="MobiDB-lite"/>
    </source>
</evidence>
<name>A0ABW3SYF8_9CAUL</name>